<dbReference type="EMBL" id="JAGPXD010000005">
    <property type="protein sequence ID" value="KAH7354515.1"/>
    <property type="molecule type" value="Genomic_DNA"/>
</dbReference>
<dbReference type="Proteomes" id="UP000813385">
    <property type="component" value="Unassembled WGS sequence"/>
</dbReference>
<reference evidence="2" key="1">
    <citation type="journal article" date="2021" name="Nat. Commun.">
        <title>Genetic determinants of endophytism in the Arabidopsis root mycobiome.</title>
        <authorList>
            <person name="Mesny F."/>
            <person name="Miyauchi S."/>
            <person name="Thiergart T."/>
            <person name="Pickel B."/>
            <person name="Atanasova L."/>
            <person name="Karlsson M."/>
            <person name="Huettel B."/>
            <person name="Barry K.W."/>
            <person name="Haridas S."/>
            <person name="Chen C."/>
            <person name="Bauer D."/>
            <person name="Andreopoulos W."/>
            <person name="Pangilinan J."/>
            <person name="LaButti K."/>
            <person name="Riley R."/>
            <person name="Lipzen A."/>
            <person name="Clum A."/>
            <person name="Drula E."/>
            <person name="Henrissat B."/>
            <person name="Kohler A."/>
            <person name="Grigoriev I.V."/>
            <person name="Martin F.M."/>
            <person name="Hacquard S."/>
        </authorList>
    </citation>
    <scope>NUCLEOTIDE SEQUENCE</scope>
    <source>
        <strain evidence="2">MPI-CAGE-AT-0016</strain>
    </source>
</reference>
<sequence>MVLRSFMRPFTVHGTSRAVCSYCRLLATVILLWPFSSPAVIQSRQPFFCGHSCGHSLYAATSRAVCSHCQCLSAVIHLRSFNSPAVIQSGRPWSCSRCSLTAGWRQILQRIRTPGPGREGRDWS</sequence>
<name>A0A8K0TWN0_9PEZI</name>
<organism evidence="2 3">
    <name type="scientific">Plectosphaerella cucumerina</name>
    <dbReference type="NCBI Taxonomy" id="40658"/>
    <lineage>
        <taxon>Eukaryota</taxon>
        <taxon>Fungi</taxon>
        <taxon>Dikarya</taxon>
        <taxon>Ascomycota</taxon>
        <taxon>Pezizomycotina</taxon>
        <taxon>Sordariomycetes</taxon>
        <taxon>Hypocreomycetidae</taxon>
        <taxon>Glomerellales</taxon>
        <taxon>Plectosphaerellaceae</taxon>
        <taxon>Plectosphaerella</taxon>
    </lineage>
</organism>
<protein>
    <submittedName>
        <fullName evidence="2">Uncharacterized protein</fullName>
    </submittedName>
</protein>
<evidence type="ECO:0000313" key="2">
    <source>
        <dbReference type="EMBL" id="KAH7377233.1"/>
    </source>
</evidence>
<accession>A0A8K0TWN0</accession>
<dbReference type="AlphaFoldDB" id="A0A8K0TWN0"/>
<gene>
    <name evidence="1" type="ORF">B0T11DRAFT_128854</name>
    <name evidence="2" type="ORF">B0T11DRAFT_29508</name>
</gene>
<evidence type="ECO:0000313" key="3">
    <source>
        <dbReference type="Proteomes" id="UP000813385"/>
    </source>
</evidence>
<evidence type="ECO:0000313" key="1">
    <source>
        <dbReference type="EMBL" id="KAH7354515.1"/>
    </source>
</evidence>
<proteinExistence type="predicted"/>
<keyword evidence="3" id="KW-1185">Reference proteome</keyword>
<dbReference type="EMBL" id="JAGPXD010000001">
    <property type="protein sequence ID" value="KAH7377233.1"/>
    <property type="molecule type" value="Genomic_DNA"/>
</dbReference>
<comment type="caution">
    <text evidence="2">The sequence shown here is derived from an EMBL/GenBank/DDBJ whole genome shotgun (WGS) entry which is preliminary data.</text>
</comment>